<keyword evidence="3" id="KW-1185">Reference proteome</keyword>
<dbReference type="OrthoDB" id="4161649at2759"/>
<gene>
    <name evidence="2" type="ORF">A1O3_02346</name>
</gene>
<organism evidence="2 3">
    <name type="scientific">Capronia epimyces CBS 606.96</name>
    <dbReference type="NCBI Taxonomy" id="1182542"/>
    <lineage>
        <taxon>Eukaryota</taxon>
        <taxon>Fungi</taxon>
        <taxon>Dikarya</taxon>
        <taxon>Ascomycota</taxon>
        <taxon>Pezizomycotina</taxon>
        <taxon>Eurotiomycetes</taxon>
        <taxon>Chaetothyriomycetidae</taxon>
        <taxon>Chaetothyriales</taxon>
        <taxon>Herpotrichiellaceae</taxon>
        <taxon>Capronia</taxon>
    </lineage>
</organism>
<reference evidence="2 3" key="1">
    <citation type="submission" date="2013-03" db="EMBL/GenBank/DDBJ databases">
        <title>The Genome Sequence of Capronia epimyces CBS 606.96.</title>
        <authorList>
            <consortium name="The Broad Institute Genomics Platform"/>
            <person name="Cuomo C."/>
            <person name="de Hoog S."/>
            <person name="Gorbushina A."/>
            <person name="Walker B."/>
            <person name="Young S.K."/>
            <person name="Zeng Q."/>
            <person name="Gargeya S."/>
            <person name="Fitzgerald M."/>
            <person name="Haas B."/>
            <person name="Abouelleil A."/>
            <person name="Allen A.W."/>
            <person name="Alvarado L."/>
            <person name="Arachchi H.M."/>
            <person name="Berlin A.M."/>
            <person name="Chapman S.B."/>
            <person name="Gainer-Dewar J."/>
            <person name="Goldberg J."/>
            <person name="Griggs A."/>
            <person name="Gujja S."/>
            <person name="Hansen M."/>
            <person name="Howarth C."/>
            <person name="Imamovic A."/>
            <person name="Ireland A."/>
            <person name="Larimer J."/>
            <person name="McCowan C."/>
            <person name="Murphy C."/>
            <person name="Pearson M."/>
            <person name="Poon T.W."/>
            <person name="Priest M."/>
            <person name="Roberts A."/>
            <person name="Saif S."/>
            <person name="Shea T."/>
            <person name="Sisk P."/>
            <person name="Sykes S."/>
            <person name="Wortman J."/>
            <person name="Nusbaum C."/>
            <person name="Birren B."/>
        </authorList>
    </citation>
    <scope>NUCLEOTIDE SEQUENCE [LARGE SCALE GENOMIC DNA]</scope>
    <source>
        <strain evidence="2 3">CBS 606.96</strain>
    </source>
</reference>
<dbReference type="GeneID" id="19166477"/>
<dbReference type="RefSeq" id="XP_007730677.1">
    <property type="nucleotide sequence ID" value="XM_007732487.1"/>
</dbReference>
<feature type="compositionally biased region" description="Basic and acidic residues" evidence="1">
    <location>
        <begin position="93"/>
        <end position="106"/>
    </location>
</feature>
<feature type="compositionally biased region" description="Polar residues" evidence="1">
    <location>
        <begin position="48"/>
        <end position="65"/>
    </location>
</feature>
<feature type="region of interest" description="Disordered" evidence="1">
    <location>
        <begin position="1"/>
        <end position="76"/>
    </location>
</feature>
<proteinExistence type="predicted"/>
<comment type="caution">
    <text evidence="2">The sequence shown here is derived from an EMBL/GenBank/DDBJ whole genome shotgun (WGS) entry which is preliminary data.</text>
</comment>
<dbReference type="EMBL" id="AMGY01000002">
    <property type="protein sequence ID" value="EXJ89280.1"/>
    <property type="molecule type" value="Genomic_DNA"/>
</dbReference>
<dbReference type="HOGENOM" id="CLU_2084570_0_0_1"/>
<evidence type="ECO:0000256" key="1">
    <source>
        <dbReference type="SAM" id="MobiDB-lite"/>
    </source>
</evidence>
<name>W9YHX4_9EURO</name>
<evidence type="ECO:0000313" key="3">
    <source>
        <dbReference type="Proteomes" id="UP000019478"/>
    </source>
</evidence>
<evidence type="ECO:0000313" key="2">
    <source>
        <dbReference type="EMBL" id="EXJ89280.1"/>
    </source>
</evidence>
<dbReference type="AlphaFoldDB" id="W9YHX4"/>
<feature type="region of interest" description="Disordered" evidence="1">
    <location>
        <begin position="93"/>
        <end position="117"/>
    </location>
</feature>
<feature type="compositionally biased region" description="Basic and acidic residues" evidence="1">
    <location>
        <begin position="9"/>
        <end position="28"/>
    </location>
</feature>
<sequence length="117" mass="12540">MSPPILKPADVEGQTKEPASPDKERNEIDIPANPGTELPTKKIHALPTTPSGPSGSITAWGSTTGKLYLSDPRLNDPQSRSVITRFFWKTEAEHAEKDGKGEEKQGGEASEAGKSTE</sequence>
<feature type="compositionally biased region" description="Low complexity" evidence="1">
    <location>
        <begin position="107"/>
        <end position="117"/>
    </location>
</feature>
<dbReference type="Proteomes" id="UP000019478">
    <property type="component" value="Unassembled WGS sequence"/>
</dbReference>
<protein>
    <submittedName>
        <fullName evidence="2">Uncharacterized protein</fullName>
    </submittedName>
</protein>
<accession>W9YHX4</accession>